<dbReference type="PROSITE" id="PS50893">
    <property type="entry name" value="ABC_TRANSPORTER_2"/>
    <property type="match status" value="1"/>
</dbReference>
<keyword evidence="3" id="KW-0547">Nucleotide-binding</keyword>
<keyword evidence="4 6" id="KW-0067">ATP-binding</keyword>
<name>A0A554S8N0_9ACTN</name>
<sequence>MTTVPRERATSREVILDVRDLTQQFTVPGKDGGTVHAVDGVSFRIHAGETLGLVGESGCGKSTTARAILQAPAPTSGSVVFQGNDLTERSGRSLREARSQMQMVFQDPFSSLNPGWKVRDIVAEPLAVHRVGTAKERAARVNELLDLVGLDPQRFADRTPRQMSGGQAQRVGIARALALDPALVICDESVSSLDVSIQAQILNLFERLGRELGLTYLFIAHDLAVVKHVSDRVGVMYLGRIVELGSSESLYAAPAHPYTAALLDAVPRVDIENRSTSAPLKGEIPSPLDPPSGCSFRTRCPLATDRCAAETPELRDIGDGRQVACHYPLTAPAAAGTEGIAR</sequence>
<evidence type="ECO:0000256" key="4">
    <source>
        <dbReference type="ARBA" id="ARBA00022840"/>
    </source>
</evidence>
<dbReference type="InterPro" id="IPR003593">
    <property type="entry name" value="AAA+_ATPase"/>
</dbReference>
<evidence type="ECO:0000259" key="5">
    <source>
        <dbReference type="PROSITE" id="PS50893"/>
    </source>
</evidence>
<dbReference type="NCBIfam" id="TIGR01727">
    <property type="entry name" value="oligo_HPY"/>
    <property type="match status" value="1"/>
</dbReference>
<dbReference type="SUPFAM" id="SSF52540">
    <property type="entry name" value="P-loop containing nucleoside triphosphate hydrolases"/>
    <property type="match status" value="1"/>
</dbReference>
<dbReference type="Proteomes" id="UP000316988">
    <property type="component" value="Unassembled WGS sequence"/>
</dbReference>
<dbReference type="CDD" id="cd03257">
    <property type="entry name" value="ABC_NikE_OppD_transporters"/>
    <property type="match status" value="1"/>
</dbReference>
<dbReference type="PANTHER" id="PTHR43776:SF7">
    <property type="entry name" value="D,D-DIPEPTIDE TRANSPORT ATP-BINDING PROTEIN DDPF-RELATED"/>
    <property type="match status" value="1"/>
</dbReference>
<dbReference type="InterPro" id="IPR027417">
    <property type="entry name" value="P-loop_NTPase"/>
</dbReference>
<dbReference type="Pfam" id="PF00005">
    <property type="entry name" value="ABC_tran"/>
    <property type="match status" value="1"/>
</dbReference>
<organism evidence="6 7">
    <name type="scientific">Aeromicrobium piscarium</name>
    <dbReference type="NCBI Taxonomy" id="2590901"/>
    <lineage>
        <taxon>Bacteria</taxon>
        <taxon>Bacillati</taxon>
        <taxon>Actinomycetota</taxon>
        <taxon>Actinomycetes</taxon>
        <taxon>Propionibacteriales</taxon>
        <taxon>Nocardioidaceae</taxon>
        <taxon>Aeromicrobium</taxon>
    </lineage>
</organism>
<dbReference type="EMBL" id="VLNT01000007">
    <property type="protein sequence ID" value="TSD62706.1"/>
    <property type="molecule type" value="Genomic_DNA"/>
</dbReference>
<keyword evidence="2" id="KW-0813">Transport</keyword>
<dbReference type="Pfam" id="PF08352">
    <property type="entry name" value="oligo_HPY"/>
    <property type="match status" value="1"/>
</dbReference>
<dbReference type="PANTHER" id="PTHR43776">
    <property type="entry name" value="TRANSPORT ATP-BINDING PROTEIN"/>
    <property type="match status" value="1"/>
</dbReference>
<dbReference type="GO" id="GO:0005524">
    <property type="term" value="F:ATP binding"/>
    <property type="evidence" value="ECO:0007669"/>
    <property type="project" value="UniProtKB-KW"/>
</dbReference>
<comment type="caution">
    <text evidence="6">The sequence shown here is derived from an EMBL/GenBank/DDBJ whole genome shotgun (WGS) entry which is preliminary data.</text>
</comment>
<dbReference type="InterPro" id="IPR050319">
    <property type="entry name" value="ABC_transp_ATP-bind"/>
</dbReference>
<accession>A0A554S8N0</accession>
<keyword evidence="7" id="KW-1185">Reference proteome</keyword>
<dbReference type="InterPro" id="IPR003439">
    <property type="entry name" value="ABC_transporter-like_ATP-bd"/>
</dbReference>
<dbReference type="RefSeq" id="WP_143913304.1">
    <property type="nucleotide sequence ID" value="NZ_VLNT01000007.1"/>
</dbReference>
<gene>
    <name evidence="6" type="ORF">FNM00_09985</name>
</gene>
<evidence type="ECO:0000256" key="2">
    <source>
        <dbReference type="ARBA" id="ARBA00022448"/>
    </source>
</evidence>
<dbReference type="Gene3D" id="3.40.50.300">
    <property type="entry name" value="P-loop containing nucleotide triphosphate hydrolases"/>
    <property type="match status" value="1"/>
</dbReference>
<dbReference type="InterPro" id="IPR013563">
    <property type="entry name" value="Oligopep_ABC_C"/>
</dbReference>
<dbReference type="GO" id="GO:0055085">
    <property type="term" value="P:transmembrane transport"/>
    <property type="evidence" value="ECO:0007669"/>
    <property type="project" value="UniProtKB-ARBA"/>
</dbReference>
<feature type="domain" description="ABC transporter" evidence="5">
    <location>
        <begin position="16"/>
        <end position="263"/>
    </location>
</feature>
<evidence type="ECO:0000256" key="3">
    <source>
        <dbReference type="ARBA" id="ARBA00022741"/>
    </source>
</evidence>
<comment type="similarity">
    <text evidence="1">Belongs to the ABC transporter superfamily.</text>
</comment>
<dbReference type="InterPro" id="IPR017871">
    <property type="entry name" value="ABC_transporter-like_CS"/>
</dbReference>
<dbReference type="OrthoDB" id="5357528at2"/>
<evidence type="ECO:0000313" key="7">
    <source>
        <dbReference type="Proteomes" id="UP000316988"/>
    </source>
</evidence>
<dbReference type="AlphaFoldDB" id="A0A554S8N0"/>
<dbReference type="GO" id="GO:0015833">
    <property type="term" value="P:peptide transport"/>
    <property type="evidence" value="ECO:0007669"/>
    <property type="project" value="InterPro"/>
</dbReference>
<proteinExistence type="inferred from homology"/>
<dbReference type="SMART" id="SM00382">
    <property type="entry name" value="AAA"/>
    <property type="match status" value="1"/>
</dbReference>
<evidence type="ECO:0000256" key="1">
    <source>
        <dbReference type="ARBA" id="ARBA00005417"/>
    </source>
</evidence>
<dbReference type="FunFam" id="3.40.50.300:FF:000016">
    <property type="entry name" value="Oligopeptide ABC transporter ATP-binding component"/>
    <property type="match status" value="1"/>
</dbReference>
<reference evidence="6 7" key="1">
    <citation type="submission" date="2019-07" db="EMBL/GenBank/DDBJ databases">
        <authorList>
            <person name="Zhao L.H."/>
        </authorList>
    </citation>
    <scope>NUCLEOTIDE SEQUENCE [LARGE SCALE GENOMIC DNA]</scope>
    <source>
        <strain evidence="6 7">Co35</strain>
    </source>
</reference>
<dbReference type="PROSITE" id="PS00211">
    <property type="entry name" value="ABC_TRANSPORTER_1"/>
    <property type="match status" value="1"/>
</dbReference>
<dbReference type="GO" id="GO:0016887">
    <property type="term" value="F:ATP hydrolysis activity"/>
    <property type="evidence" value="ECO:0007669"/>
    <property type="project" value="InterPro"/>
</dbReference>
<protein>
    <submittedName>
        <fullName evidence="6">ATP-binding cassette domain-containing protein</fullName>
    </submittedName>
</protein>
<evidence type="ECO:0000313" key="6">
    <source>
        <dbReference type="EMBL" id="TSD62706.1"/>
    </source>
</evidence>